<feature type="transmembrane region" description="Helical" evidence="3">
    <location>
        <begin position="6"/>
        <end position="23"/>
    </location>
</feature>
<feature type="region of interest" description="Disordered" evidence="2">
    <location>
        <begin position="195"/>
        <end position="226"/>
    </location>
</feature>
<organism evidence="4 5">
    <name type="scientific">Selenomonas dianae</name>
    <dbReference type="NCBI Taxonomy" id="135079"/>
    <lineage>
        <taxon>Bacteria</taxon>
        <taxon>Bacillati</taxon>
        <taxon>Bacillota</taxon>
        <taxon>Negativicutes</taxon>
        <taxon>Selenomonadales</taxon>
        <taxon>Selenomonadaceae</taxon>
        <taxon>Selenomonas</taxon>
    </lineage>
</organism>
<evidence type="ECO:0000256" key="2">
    <source>
        <dbReference type="SAM" id="MobiDB-lite"/>
    </source>
</evidence>
<evidence type="ECO:0000313" key="5">
    <source>
        <dbReference type="Proteomes" id="UP001500399"/>
    </source>
</evidence>
<keyword evidence="3" id="KW-0812">Transmembrane</keyword>
<keyword evidence="5" id="KW-1185">Reference proteome</keyword>
<keyword evidence="3" id="KW-1133">Transmembrane helix</keyword>
<feature type="compositionally biased region" description="Basic and acidic residues" evidence="2">
    <location>
        <begin position="214"/>
        <end position="226"/>
    </location>
</feature>
<gene>
    <name evidence="4" type="ORF">GCM10008919_10690</name>
</gene>
<reference evidence="5" key="1">
    <citation type="journal article" date="2019" name="Int. J. Syst. Evol. Microbiol.">
        <title>The Global Catalogue of Microorganisms (GCM) 10K type strain sequencing project: providing services to taxonomists for standard genome sequencing and annotation.</title>
        <authorList>
            <consortium name="The Broad Institute Genomics Platform"/>
            <consortium name="The Broad Institute Genome Sequencing Center for Infectious Disease"/>
            <person name="Wu L."/>
            <person name="Ma J."/>
        </authorList>
    </citation>
    <scope>NUCLEOTIDE SEQUENCE [LARGE SCALE GENOMIC DNA]</scope>
    <source>
        <strain evidence="5">JCM 8542</strain>
    </source>
</reference>
<name>A0ABP3CLM2_9FIRM</name>
<accession>A0ABP3CLM2</accession>
<feature type="coiled-coil region" evidence="1">
    <location>
        <begin position="26"/>
        <end position="103"/>
    </location>
</feature>
<keyword evidence="1" id="KW-0175">Coiled coil</keyword>
<sequence length="268" mass="30371">MTEILGALIILGAVLLLIVRYIIHRRQRSEEEDEDLATSIEKLKKELQQSADTIIKRLGSHVTKLEGLLREADDRRVRLETRVADAQRLEWALRQRIEELERRLRDMGQPLSSAPVAVREGQPAPLPVTEARRTDGDEFAAVLHQSILREHERTSAAPVQQVYVQTPQLGSMVQEMQSPLVRRRAGMPQERVQPHYPQAHGTTTAMPVPPPAHPMERSAAEEQPVREDETIIKARALLRAGRTIEQVARETGVEIGALRLMKQMTQRD</sequence>
<evidence type="ECO:0000313" key="4">
    <source>
        <dbReference type="EMBL" id="GAA0209309.1"/>
    </source>
</evidence>
<dbReference type="EMBL" id="BAAACR010000008">
    <property type="protein sequence ID" value="GAA0209309.1"/>
    <property type="molecule type" value="Genomic_DNA"/>
</dbReference>
<dbReference type="Proteomes" id="UP001500399">
    <property type="component" value="Unassembled WGS sequence"/>
</dbReference>
<evidence type="ECO:0000256" key="3">
    <source>
        <dbReference type="SAM" id="Phobius"/>
    </source>
</evidence>
<comment type="caution">
    <text evidence="4">The sequence shown here is derived from an EMBL/GenBank/DDBJ whole genome shotgun (WGS) entry which is preliminary data.</text>
</comment>
<evidence type="ECO:0000256" key="1">
    <source>
        <dbReference type="SAM" id="Coils"/>
    </source>
</evidence>
<protein>
    <recommendedName>
        <fullName evidence="6">DUF2802 domain-containing protein</fullName>
    </recommendedName>
</protein>
<evidence type="ECO:0008006" key="6">
    <source>
        <dbReference type="Google" id="ProtNLM"/>
    </source>
</evidence>
<keyword evidence="3" id="KW-0472">Membrane</keyword>
<proteinExistence type="predicted"/>